<accession>A0A8S5UUY6</accession>
<organism evidence="1">
    <name type="scientific">Siphoviridae sp. ctaDn21</name>
    <dbReference type="NCBI Taxonomy" id="2825563"/>
    <lineage>
        <taxon>Viruses</taxon>
        <taxon>Duplodnaviria</taxon>
        <taxon>Heunggongvirae</taxon>
        <taxon>Uroviricota</taxon>
        <taxon>Caudoviricetes</taxon>
    </lineage>
</organism>
<proteinExistence type="predicted"/>
<name>A0A8S5UUY6_9CAUD</name>
<protein>
    <submittedName>
        <fullName evidence="1">Uncharacterized protein</fullName>
    </submittedName>
</protein>
<evidence type="ECO:0000313" key="1">
    <source>
        <dbReference type="EMBL" id="DAF98304.1"/>
    </source>
</evidence>
<dbReference type="EMBL" id="BK016144">
    <property type="protein sequence ID" value="DAF98304.1"/>
    <property type="molecule type" value="Genomic_DNA"/>
</dbReference>
<reference evidence="1" key="1">
    <citation type="journal article" date="2021" name="Proc. Natl. Acad. Sci. U.S.A.">
        <title>A Catalog of Tens of Thousands of Viruses from Human Metagenomes Reveals Hidden Associations with Chronic Diseases.</title>
        <authorList>
            <person name="Tisza M.J."/>
            <person name="Buck C.B."/>
        </authorList>
    </citation>
    <scope>NUCLEOTIDE SEQUENCE</scope>
    <source>
        <strain evidence="1">CtaDn21</strain>
    </source>
</reference>
<sequence>MFKRTVPFTSSLKFTFISLPPGHCPFLYFLYCNILPGNRQPFY</sequence>